<reference evidence="2 3" key="1">
    <citation type="submission" date="2019-03" db="EMBL/GenBank/DDBJ databases">
        <title>Rhodosporidium diobovatum UCD-FST 08-225 genome sequencing, assembly, and annotation.</title>
        <authorList>
            <person name="Fakankun I.U."/>
            <person name="Fristensky B."/>
            <person name="Levin D.B."/>
        </authorList>
    </citation>
    <scope>NUCLEOTIDE SEQUENCE [LARGE SCALE GENOMIC DNA]</scope>
    <source>
        <strain evidence="2 3">UCD-FST 08-225</strain>
    </source>
</reference>
<evidence type="ECO:0000313" key="3">
    <source>
        <dbReference type="Proteomes" id="UP000311382"/>
    </source>
</evidence>
<feature type="region of interest" description="Disordered" evidence="1">
    <location>
        <begin position="428"/>
        <end position="449"/>
    </location>
</feature>
<feature type="compositionally biased region" description="Basic and acidic residues" evidence="1">
    <location>
        <begin position="108"/>
        <end position="119"/>
    </location>
</feature>
<dbReference type="SUPFAM" id="SSF48452">
    <property type="entry name" value="TPR-like"/>
    <property type="match status" value="1"/>
</dbReference>
<dbReference type="InterPro" id="IPR011990">
    <property type="entry name" value="TPR-like_helical_dom_sf"/>
</dbReference>
<feature type="compositionally biased region" description="Acidic residues" evidence="1">
    <location>
        <begin position="296"/>
        <end position="318"/>
    </location>
</feature>
<feature type="compositionally biased region" description="Polar residues" evidence="1">
    <location>
        <begin position="431"/>
        <end position="440"/>
    </location>
</feature>
<evidence type="ECO:0000313" key="2">
    <source>
        <dbReference type="EMBL" id="TNY24329.1"/>
    </source>
</evidence>
<comment type="caution">
    <text evidence="2">The sequence shown here is derived from an EMBL/GenBank/DDBJ whole genome shotgun (WGS) entry which is preliminary data.</text>
</comment>
<dbReference type="EMBL" id="SOZI01000003">
    <property type="protein sequence ID" value="TNY24329.1"/>
    <property type="molecule type" value="Genomic_DNA"/>
</dbReference>
<accession>A0A5C5G6Y0</accession>
<dbReference type="AlphaFoldDB" id="A0A5C5G6Y0"/>
<feature type="region of interest" description="Disordered" evidence="1">
    <location>
        <begin position="1"/>
        <end position="58"/>
    </location>
</feature>
<dbReference type="Proteomes" id="UP000311382">
    <property type="component" value="Unassembled WGS sequence"/>
</dbReference>
<feature type="compositionally biased region" description="Basic and acidic residues" evidence="1">
    <location>
        <begin position="70"/>
        <end position="84"/>
    </location>
</feature>
<dbReference type="Gene3D" id="1.25.40.10">
    <property type="entry name" value="Tetratricopeptide repeat domain"/>
    <property type="match status" value="1"/>
</dbReference>
<proteinExistence type="predicted"/>
<name>A0A5C5G6Y0_9BASI</name>
<feature type="compositionally biased region" description="Polar residues" evidence="1">
    <location>
        <begin position="35"/>
        <end position="47"/>
    </location>
</feature>
<feature type="compositionally biased region" description="Low complexity" evidence="1">
    <location>
        <begin position="176"/>
        <end position="193"/>
    </location>
</feature>
<feature type="compositionally biased region" description="Low complexity" evidence="1">
    <location>
        <begin position="1"/>
        <end position="18"/>
    </location>
</feature>
<sequence length="901" mass="96676">MTPSPSTASLSSLVTALSEADSTARESRLLFSPKSARTNGTGATGSTEPPGEATRSLLESVQGREELLAHSDDVREEDGQRFEAPHSAAGARSRASDETDWTQLSEVRASRELAHEHARVQLPAPEPAEGLFAPTSVAESTSQAEELLVPRLLTSVAAQPVRIKLESDDGLPVDDASPLSSPASSPPRHASPATHGALTDSQEDALLAQTVTRSQNDFSHWLEETLRLARGDGSSTIESDDALSSIIEATRHAQLGWATATTRTGESRRADSDPLLPDEDLTLSTIRTRETAVEGVAEDAVVEEEKEAEEDKEPEAQETEPTSQHDVPARPTSSARGWQVLSFALAAALAFSLKQQFSEPEPVPVVQLEPTRSLRYVPINETAEVSLFATPIPLGEGLPLPILALAMTLAAGAMASVPLLRRRRAHVATRPSCTSRSRSATPPHGERATSPLLELNGAGILEARRLLPIGIEQYSSCRLSEAVATFSSVVPLPCVPEDKATACEWLGRALYRLARADGNDRDKLVKAVAAFDRAIRIDGGRATPRASLGRAKFRLGDFSGATRALRAAIKRDDTLAFAHEYLAKATMRLDPRPADAAALIEQHLVRAVELDPLGAYTALACLGEFLHLCGGPTRLADARDALERAVALRPDLPAAHARLAFIANERLDSRAAATHYAAVIATRYTGLRDPDALSASERACDGSGPFLGWTFVTPRGSPERKAVLARAVPEHPHDDLLVLLHAIEASHPDASPLLPEREAILARRAQALSPAEDLAAHGLWALALLALGRDADAQRVHEVFWAEVVAARSRGVRGVEGERKVAFLAMAFYEVKRAKEDEGLGRAMAKGKGKATARASSSRKATRGVRREDGMETPVVVKVEEEDKVMPVRRSPRQRAAKAKA</sequence>
<evidence type="ECO:0000256" key="1">
    <source>
        <dbReference type="SAM" id="MobiDB-lite"/>
    </source>
</evidence>
<feature type="region of interest" description="Disordered" evidence="1">
    <location>
        <begin position="842"/>
        <end position="874"/>
    </location>
</feature>
<dbReference type="OrthoDB" id="19588at2759"/>
<keyword evidence="3" id="KW-1185">Reference proteome</keyword>
<protein>
    <submittedName>
        <fullName evidence="2">Proteophosphoglycan 5</fullName>
    </submittedName>
</protein>
<gene>
    <name evidence="2" type="ORF">DMC30DRAFT_345853</name>
</gene>
<feature type="region of interest" description="Disordered" evidence="1">
    <location>
        <begin position="167"/>
        <end position="198"/>
    </location>
</feature>
<feature type="region of interest" description="Disordered" evidence="1">
    <location>
        <begin position="70"/>
        <end position="144"/>
    </location>
</feature>
<organism evidence="2 3">
    <name type="scientific">Rhodotorula diobovata</name>
    <dbReference type="NCBI Taxonomy" id="5288"/>
    <lineage>
        <taxon>Eukaryota</taxon>
        <taxon>Fungi</taxon>
        <taxon>Dikarya</taxon>
        <taxon>Basidiomycota</taxon>
        <taxon>Pucciniomycotina</taxon>
        <taxon>Microbotryomycetes</taxon>
        <taxon>Sporidiobolales</taxon>
        <taxon>Sporidiobolaceae</taxon>
        <taxon>Rhodotorula</taxon>
    </lineage>
</organism>
<feature type="region of interest" description="Disordered" evidence="1">
    <location>
        <begin position="292"/>
        <end position="333"/>
    </location>
</feature>